<organism evidence="1 2">
    <name type="scientific">Camellia lanceoleosa</name>
    <dbReference type="NCBI Taxonomy" id="1840588"/>
    <lineage>
        <taxon>Eukaryota</taxon>
        <taxon>Viridiplantae</taxon>
        <taxon>Streptophyta</taxon>
        <taxon>Embryophyta</taxon>
        <taxon>Tracheophyta</taxon>
        <taxon>Spermatophyta</taxon>
        <taxon>Magnoliopsida</taxon>
        <taxon>eudicotyledons</taxon>
        <taxon>Gunneridae</taxon>
        <taxon>Pentapetalae</taxon>
        <taxon>asterids</taxon>
        <taxon>Ericales</taxon>
        <taxon>Theaceae</taxon>
        <taxon>Camellia</taxon>
    </lineage>
</organism>
<protein>
    <submittedName>
        <fullName evidence="1">Glutathione gamma-glutamylcysteinyltransferase 3</fullName>
    </submittedName>
</protein>
<dbReference type="EMBL" id="CM045768">
    <property type="protein sequence ID" value="KAI7983362.1"/>
    <property type="molecule type" value="Genomic_DNA"/>
</dbReference>
<dbReference type="Proteomes" id="UP001060215">
    <property type="component" value="Chromosome 11"/>
</dbReference>
<accession>A0ACC0F4W3</accession>
<reference evidence="1 2" key="1">
    <citation type="journal article" date="2022" name="Plant J.">
        <title>Chromosome-level genome of Camellia lanceoleosa provides a valuable resource for understanding genome evolution and self-incompatibility.</title>
        <authorList>
            <person name="Gong W."/>
            <person name="Xiao S."/>
            <person name="Wang L."/>
            <person name="Liao Z."/>
            <person name="Chang Y."/>
            <person name="Mo W."/>
            <person name="Hu G."/>
            <person name="Li W."/>
            <person name="Zhao G."/>
            <person name="Zhu H."/>
            <person name="Hu X."/>
            <person name="Ji K."/>
            <person name="Xiang X."/>
            <person name="Song Q."/>
            <person name="Yuan D."/>
            <person name="Jin S."/>
            <person name="Zhang L."/>
        </authorList>
    </citation>
    <scope>NUCLEOTIDE SEQUENCE [LARGE SCALE GENOMIC DNA]</scope>
    <source>
        <strain evidence="1">SQ_2022a</strain>
    </source>
</reference>
<proteinExistence type="predicted"/>
<sequence>MGFMVLTWLPYDPCVLYTLSCRDGIWIRTANHLSQIPLLLESEDVKDVNQILSVLFMSVCTNFSVFIKQVAEAQGKDGHDQLLMQLRETELHKRISKWMDSMNSNSGFVTSFGNQHALLEIAANVASYGVKHSTLNPGSSGRLYPTDSAGSSKGNYESVSVEMSEPVTCSREQGPGKMIQTIDPRTKPICSLVSIESVPHILKKELVPLDSVDSSLAVGFYCRDKDDFDDFCNRASKLADESKGVPFAKGSQSL</sequence>
<evidence type="ECO:0000313" key="2">
    <source>
        <dbReference type="Proteomes" id="UP001060215"/>
    </source>
</evidence>
<name>A0ACC0F4W3_9ERIC</name>
<gene>
    <name evidence="1" type="ORF">LOK49_LG15G02421</name>
</gene>
<evidence type="ECO:0000313" key="1">
    <source>
        <dbReference type="EMBL" id="KAI7983362.1"/>
    </source>
</evidence>
<keyword evidence="2" id="KW-1185">Reference proteome</keyword>
<comment type="caution">
    <text evidence="1">The sequence shown here is derived from an EMBL/GenBank/DDBJ whole genome shotgun (WGS) entry which is preliminary data.</text>
</comment>